<reference evidence="2" key="1">
    <citation type="submission" date="2025-08" db="UniProtKB">
        <authorList>
            <consortium name="RefSeq"/>
        </authorList>
    </citation>
    <scope>IDENTIFICATION</scope>
    <source>
        <strain evidence="2">15085-1641.00</strain>
        <tissue evidence="2">Whole body</tissue>
    </source>
</reference>
<dbReference type="OMA" id="IRMLAMS"/>
<accession>A0A6J1LSE9</accession>
<proteinExistence type="predicted"/>
<name>A0A6J1LSE9_DROHY</name>
<dbReference type="AlphaFoldDB" id="A0A6J1LSE9"/>
<gene>
    <name evidence="2" type="primary">LOC111599360</name>
</gene>
<dbReference type="RefSeq" id="XP_023170760.2">
    <property type="nucleotide sequence ID" value="XM_023314992.2"/>
</dbReference>
<dbReference type="Proteomes" id="UP000504633">
    <property type="component" value="Unplaced"/>
</dbReference>
<dbReference type="KEGG" id="dhe:111599360"/>
<evidence type="ECO:0000313" key="1">
    <source>
        <dbReference type="Proteomes" id="UP000504633"/>
    </source>
</evidence>
<protein>
    <submittedName>
        <fullName evidence="2">Uncharacterized protein LOC111599360</fullName>
    </submittedName>
</protein>
<sequence>MSRCCCCQAQKDDCHKCRSAPQAVSCFNQRVNQYPVSDALAPYPDEIIMTILDRILYFFGATNVCHQPEPEQTAMRLGNSPCNPPSSVCGKSSCSSVTCNMGLMSKASTTSSLSKFATAKSMGNSTLCSPKSKGSVCQPACCWSGPRKPHVDFAHPVYDNHQRADDSNTLSERMKVSLSQASIACRRLKSKLSTNLQHLGKKCLCTRLVRSENGCQIYEVYKNSGKETTCCEAPVILFLVTPNGQVMTFESLSTY</sequence>
<dbReference type="GeneID" id="111599360"/>
<evidence type="ECO:0000313" key="2">
    <source>
        <dbReference type="RefSeq" id="XP_023170760.2"/>
    </source>
</evidence>
<dbReference type="OrthoDB" id="7921910at2759"/>
<keyword evidence="1" id="KW-1185">Reference proteome</keyword>
<organism evidence="1 2">
    <name type="scientific">Drosophila hydei</name>
    <name type="common">Fruit fly</name>
    <dbReference type="NCBI Taxonomy" id="7224"/>
    <lineage>
        <taxon>Eukaryota</taxon>
        <taxon>Metazoa</taxon>
        <taxon>Ecdysozoa</taxon>
        <taxon>Arthropoda</taxon>
        <taxon>Hexapoda</taxon>
        <taxon>Insecta</taxon>
        <taxon>Pterygota</taxon>
        <taxon>Neoptera</taxon>
        <taxon>Endopterygota</taxon>
        <taxon>Diptera</taxon>
        <taxon>Brachycera</taxon>
        <taxon>Muscomorpha</taxon>
        <taxon>Ephydroidea</taxon>
        <taxon>Drosophilidae</taxon>
        <taxon>Drosophila</taxon>
    </lineage>
</organism>